<dbReference type="RefSeq" id="WP_253053204.1">
    <property type="nucleotide sequence ID" value="NZ_JAMXWN010000003.1"/>
</dbReference>
<gene>
    <name evidence="2" type="ORF">ACFP7A_05210</name>
</gene>
<dbReference type="Gene3D" id="2.30.30.40">
    <property type="entry name" value="SH3 Domains"/>
    <property type="match status" value="1"/>
</dbReference>
<dbReference type="Gene3D" id="2.40.50.180">
    <property type="entry name" value="CheA-289, Domain 4"/>
    <property type="match status" value="1"/>
</dbReference>
<protein>
    <submittedName>
        <fullName evidence="2">Chemotaxis protein CheW</fullName>
    </submittedName>
</protein>
<feature type="domain" description="CheW-like" evidence="1">
    <location>
        <begin position="7"/>
        <end position="143"/>
    </location>
</feature>
<dbReference type="Pfam" id="PF01584">
    <property type="entry name" value="CheW"/>
    <property type="match status" value="1"/>
</dbReference>
<keyword evidence="3" id="KW-1185">Reference proteome</keyword>
<evidence type="ECO:0000313" key="3">
    <source>
        <dbReference type="Proteomes" id="UP001596267"/>
    </source>
</evidence>
<reference evidence="3" key="1">
    <citation type="journal article" date="2019" name="Int. J. Syst. Evol. Microbiol.">
        <title>The Global Catalogue of Microorganisms (GCM) 10K type strain sequencing project: providing services to taxonomists for standard genome sequencing and annotation.</title>
        <authorList>
            <consortium name="The Broad Institute Genomics Platform"/>
            <consortium name="The Broad Institute Genome Sequencing Center for Infectious Disease"/>
            <person name="Wu L."/>
            <person name="Ma J."/>
        </authorList>
    </citation>
    <scope>NUCLEOTIDE SEQUENCE [LARGE SCALE GENOMIC DNA]</scope>
    <source>
        <strain evidence="3">CCUG 42001</strain>
    </source>
</reference>
<accession>A0ABW1WEL1</accession>
<proteinExistence type="predicted"/>
<dbReference type="PANTHER" id="PTHR22617">
    <property type="entry name" value="CHEMOTAXIS SENSOR HISTIDINE KINASE-RELATED"/>
    <property type="match status" value="1"/>
</dbReference>
<dbReference type="SUPFAM" id="SSF50341">
    <property type="entry name" value="CheW-like"/>
    <property type="match status" value="1"/>
</dbReference>
<name>A0ABW1WEL1_9BACL</name>
<dbReference type="InterPro" id="IPR002545">
    <property type="entry name" value="CheW-lke_dom"/>
</dbReference>
<dbReference type="PANTHER" id="PTHR22617:SF23">
    <property type="entry name" value="CHEMOTAXIS PROTEIN CHEW"/>
    <property type="match status" value="1"/>
</dbReference>
<dbReference type="InterPro" id="IPR036061">
    <property type="entry name" value="CheW-like_dom_sf"/>
</dbReference>
<organism evidence="2 3">
    <name type="scientific">Sporolactobacillus kofuensis</name>
    <dbReference type="NCBI Taxonomy" id="269672"/>
    <lineage>
        <taxon>Bacteria</taxon>
        <taxon>Bacillati</taxon>
        <taxon>Bacillota</taxon>
        <taxon>Bacilli</taxon>
        <taxon>Bacillales</taxon>
        <taxon>Sporolactobacillaceae</taxon>
        <taxon>Sporolactobacillus</taxon>
    </lineage>
</organism>
<dbReference type="SMART" id="SM00260">
    <property type="entry name" value="CheW"/>
    <property type="match status" value="1"/>
</dbReference>
<evidence type="ECO:0000259" key="1">
    <source>
        <dbReference type="PROSITE" id="PS50851"/>
    </source>
</evidence>
<dbReference type="InterPro" id="IPR039315">
    <property type="entry name" value="CheW"/>
</dbReference>
<sequence length="159" mass="17497">MAASSEIYSGISLFVGREELGVFIRDIQEIIEPIPILSVPVTHPYFSGLISLRGSVLPVLALNAVFHSSENAFSNKDRKYVICQSGSESLAIDVDAVGDTFESDQLIDADERFTQPFINSAIVHNDKTLPLLNISDLITLTSHLNQEKRKDSGYVLTDN</sequence>
<dbReference type="PROSITE" id="PS50851">
    <property type="entry name" value="CHEW"/>
    <property type="match status" value="1"/>
</dbReference>
<comment type="caution">
    <text evidence="2">The sequence shown here is derived from an EMBL/GenBank/DDBJ whole genome shotgun (WGS) entry which is preliminary data.</text>
</comment>
<dbReference type="EMBL" id="JBHSTQ010000004">
    <property type="protein sequence ID" value="MFC6385994.1"/>
    <property type="molecule type" value="Genomic_DNA"/>
</dbReference>
<evidence type="ECO:0000313" key="2">
    <source>
        <dbReference type="EMBL" id="MFC6385994.1"/>
    </source>
</evidence>
<dbReference type="Proteomes" id="UP001596267">
    <property type="component" value="Unassembled WGS sequence"/>
</dbReference>